<evidence type="ECO:0000256" key="1">
    <source>
        <dbReference type="SAM" id="MobiDB-lite"/>
    </source>
</evidence>
<organism evidence="2 3">
    <name type="scientific">Punica granatum</name>
    <name type="common">Pomegranate</name>
    <dbReference type="NCBI Taxonomy" id="22663"/>
    <lineage>
        <taxon>Eukaryota</taxon>
        <taxon>Viridiplantae</taxon>
        <taxon>Streptophyta</taxon>
        <taxon>Embryophyta</taxon>
        <taxon>Tracheophyta</taxon>
        <taxon>Spermatophyta</taxon>
        <taxon>Magnoliopsida</taxon>
        <taxon>eudicotyledons</taxon>
        <taxon>Gunneridae</taxon>
        <taxon>Pentapetalae</taxon>
        <taxon>rosids</taxon>
        <taxon>malvids</taxon>
        <taxon>Myrtales</taxon>
        <taxon>Lythraceae</taxon>
        <taxon>Punica</taxon>
    </lineage>
</organism>
<evidence type="ECO:0000313" key="2">
    <source>
        <dbReference type="EMBL" id="PKI69760.1"/>
    </source>
</evidence>
<dbReference type="EMBL" id="PGOL01000483">
    <property type="protein sequence ID" value="PKI69760.1"/>
    <property type="molecule type" value="Genomic_DNA"/>
</dbReference>
<accession>A0A2I0KN54</accession>
<evidence type="ECO:0000313" key="3">
    <source>
        <dbReference type="Proteomes" id="UP000233551"/>
    </source>
</evidence>
<sequence>MSISRPLFIFSLILAIKKFQSFRFDPERSILDSRQSIMDSSSHAIPFAEFSKDVQLCILSFLSLPKIATFICTSKSPLPLQRSSFASPGRPPLPHRRLSCSSHGDPRFSRARGSPPPKKASMASSSSHVVIPLPSDKAVKFLDQYGKSNG</sequence>
<feature type="region of interest" description="Disordered" evidence="1">
    <location>
        <begin position="78"/>
        <end position="129"/>
    </location>
</feature>
<protein>
    <submittedName>
        <fullName evidence="2">Uncharacterized protein</fullName>
    </submittedName>
</protein>
<reference evidence="2 3" key="1">
    <citation type="submission" date="2017-11" db="EMBL/GenBank/DDBJ databases">
        <title>De-novo sequencing of pomegranate (Punica granatum L.) genome.</title>
        <authorList>
            <person name="Akparov Z."/>
            <person name="Amiraslanov A."/>
            <person name="Hajiyeva S."/>
            <person name="Abbasov M."/>
            <person name="Kaur K."/>
            <person name="Hamwieh A."/>
            <person name="Solovyev V."/>
            <person name="Salamov A."/>
            <person name="Braich B."/>
            <person name="Kosarev P."/>
            <person name="Mahmoud A."/>
            <person name="Hajiyev E."/>
            <person name="Babayeva S."/>
            <person name="Izzatullayeva V."/>
            <person name="Mammadov A."/>
            <person name="Mammadov A."/>
            <person name="Sharifova S."/>
            <person name="Ojaghi J."/>
            <person name="Eynullazada K."/>
            <person name="Bayramov B."/>
            <person name="Abdulazimova A."/>
            <person name="Shahmuradov I."/>
        </authorList>
    </citation>
    <scope>NUCLEOTIDE SEQUENCE [LARGE SCALE GENOMIC DNA]</scope>
    <source>
        <strain evidence="3">cv. AG2017</strain>
        <tissue evidence="2">Leaf</tissue>
    </source>
</reference>
<dbReference type="Proteomes" id="UP000233551">
    <property type="component" value="Unassembled WGS sequence"/>
</dbReference>
<name>A0A2I0KN54_PUNGR</name>
<comment type="caution">
    <text evidence="2">The sequence shown here is derived from an EMBL/GenBank/DDBJ whole genome shotgun (WGS) entry which is preliminary data.</text>
</comment>
<proteinExistence type="predicted"/>
<gene>
    <name evidence="2" type="ORF">CRG98_009916</name>
</gene>
<dbReference type="AlphaFoldDB" id="A0A2I0KN54"/>
<keyword evidence="3" id="KW-1185">Reference proteome</keyword>